<feature type="transmembrane region" description="Helical" evidence="2">
    <location>
        <begin position="231"/>
        <end position="249"/>
    </location>
</feature>
<feature type="transmembrane region" description="Helical" evidence="2">
    <location>
        <begin position="97"/>
        <end position="117"/>
    </location>
</feature>
<evidence type="ECO:0000256" key="1">
    <source>
        <dbReference type="SAM" id="MobiDB-lite"/>
    </source>
</evidence>
<proteinExistence type="predicted"/>
<dbReference type="EMBL" id="CP163445">
    <property type="protein sequence ID" value="XDQ79666.1"/>
    <property type="molecule type" value="Genomic_DNA"/>
</dbReference>
<organism evidence="4">
    <name type="scientific">Streptomyces sp. Y1</name>
    <dbReference type="NCBI Taxonomy" id="3238634"/>
    <lineage>
        <taxon>Bacteria</taxon>
        <taxon>Bacillati</taxon>
        <taxon>Actinomycetota</taxon>
        <taxon>Actinomycetes</taxon>
        <taxon>Kitasatosporales</taxon>
        <taxon>Streptomycetaceae</taxon>
        <taxon>Streptomyces</taxon>
    </lineage>
</organism>
<accession>A0AB39TKG5</accession>
<dbReference type="Pfam" id="PF13796">
    <property type="entry name" value="Sensor"/>
    <property type="match status" value="1"/>
</dbReference>
<feature type="domain" description="Putative sensor" evidence="3">
    <location>
        <begin position="72"/>
        <end position="264"/>
    </location>
</feature>
<evidence type="ECO:0000259" key="3">
    <source>
        <dbReference type="Pfam" id="PF13796"/>
    </source>
</evidence>
<sequence>MSSSTQDRAWNVLDGDGDGGHDAYDRDAYDRDAYAHDAYDHGRSPARARRTEEPPPFWRAPFSAHYYREVGYALTGLPVAIAGFVLGVTLFSVGLGTLVTCLGLPVLAALTSTARGFGRLERARVRSLLAVDVPGPAPVRQTRPGLWGGVTARLADVAGWKAVLHQVLMFPWAVFRFSVTLTFLLLGWAMALYPVYHWVFPTFVHWPGYRIVDFHDGADHYAYYVQSPAQIAGFSAIGLVIVFLTAQLVRGLTNVDRAAARGLLGR</sequence>
<keyword evidence="2" id="KW-0472">Membrane</keyword>
<feature type="transmembrane region" description="Helical" evidence="2">
    <location>
        <begin position="70"/>
        <end position="91"/>
    </location>
</feature>
<evidence type="ECO:0000256" key="2">
    <source>
        <dbReference type="SAM" id="Phobius"/>
    </source>
</evidence>
<gene>
    <name evidence="4" type="ORF">AB2U05_14980</name>
</gene>
<keyword evidence="2" id="KW-1133">Transmembrane helix</keyword>
<keyword evidence="2" id="KW-0812">Transmembrane</keyword>
<protein>
    <submittedName>
        <fullName evidence="4">Sensor domain-containing protein</fullName>
    </submittedName>
</protein>
<feature type="region of interest" description="Disordered" evidence="1">
    <location>
        <begin position="1"/>
        <end position="24"/>
    </location>
</feature>
<evidence type="ECO:0000313" key="4">
    <source>
        <dbReference type="EMBL" id="XDQ79666.1"/>
    </source>
</evidence>
<feature type="transmembrane region" description="Helical" evidence="2">
    <location>
        <begin position="174"/>
        <end position="196"/>
    </location>
</feature>
<name>A0AB39TKG5_9ACTN</name>
<dbReference type="RefSeq" id="WP_369183444.1">
    <property type="nucleotide sequence ID" value="NZ_CP163445.1"/>
</dbReference>
<dbReference type="AlphaFoldDB" id="A0AB39TKG5"/>
<reference evidence="4" key="1">
    <citation type="submission" date="2024-07" db="EMBL/GenBank/DDBJ databases">
        <authorList>
            <person name="Yu S.T."/>
        </authorList>
    </citation>
    <scope>NUCLEOTIDE SEQUENCE</scope>
    <source>
        <strain evidence="4">Y1</strain>
    </source>
</reference>
<dbReference type="InterPro" id="IPR025828">
    <property type="entry name" value="Put_sensor_dom"/>
</dbReference>